<evidence type="ECO:0000313" key="1">
    <source>
        <dbReference type="EMBL" id="CAA6805278.1"/>
    </source>
</evidence>
<organism evidence="1">
    <name type="scientific">uncultured Sulfurovum sp</name>
    <dbReference type="NCBI Taxonomy" id="269237"/>
    <lineage>
        <taxon>Bacteria</taxon>
        <taxon>Pseudomonadati</taxon>
        <taxon>Campylobacterota</taxon>
        <taxon>Epsilonproteobacteria</taxon>
        <taxon>Campylobacterales</taxon>
        <taxon>Sulfurovaceae</taxon>
        <taxon>Sulfurovum</taxon>
        <taxon>environmental samples</taxon>
    </lineage>
</organism>
<dbReference type="PANTHER" id="PTHR37694">
    <property type="entry name" value="SLR8022 PROTEIN"/>
    <property type="match status" value="1"/>
</dbReference>
<evidence type="ECO:0008006" key="2">
    <source>
        <dbReference type="Google" id="ProtNLM"/>
    </source>
</evidence>
<sequence>MQLASFLNDLEFSDEHVVINSLLESEFGKEIRIAFKEGQMMKEHKTKYPITVMTVIGSIEFMVGEKIVTLDRGDVISLDANILHELKATEKSVVRLSLHKGDTVARVKGILKL</sequence>
<gene>
    <name evidence="1" type="ORF">HELGO_WM11445</name>
</gene>
<dbReference type="InterPro" id="IPR011051">
    <property type="entry name" value="RmlC_Cupin_sf"/>
</dbReference>
<proteinExistence type="predicted"/>
<dbReference type="InterPro" id="IPR014710">
    <property type="entry name" value="RmlC-like_jellyroll"/>
</dbReference>
<dbReference type="SUPFAM" id="SSF51182">
    <property type="entry name" value="RmlC-like cupins"/>
    <property type="match status" value="1"/>
</dbReference>
<dbReference type="EMBL" id="CACVAZ010000023">
    <property type="protein sequence ID" value="CAA6805278.1"/>
    <property type="molecule type" value="Genomic_DNA"/>
</dbReference>
<accession>A0A6S6SGK3</accession>
<dbReference type="PANTHER" id="PTHR37694:SF1">
    <property type="entry name" value="SLR8022 PROTEIN"/>
    <property type="match status" value="1"/>
</dbReference>
<reference evidence="1" key="1">
    <citation type="submission" date="2020-01" db="EMBL/GenBank/DDBJ databases">
        <authorList>
            <person name="Meier V. D."/>
            <person name="Meier V D."/>
        </authorList>
    </citation>
    <scope>NUCLEOTIDE SEQUENCE</scope>
    <source>
        <strain evidence="1">HLG_WM_MAG_02</strain>
    </source>
</reference>
<protein>
    <recommendedName>
        <fullName evidence="2">Cupin</fullName>
    </recommendedName>
</protein>
<name>A0A6S6SGK3_9BACT</name>
<dbReference type="AlphaFoldDB" id="A0A6S6SGK3"/>
<dbReference type="Gene3D" id="2.60.120.10">
    <property type="entry name" value="Jelly Rolls"/>
    <property type="match status" value="1"/>
</dbReference>